<gene>
    <name evidence="3" type="ORF">BECKTUN1418E_GA0071001_103912</name>
    <name evidence="2" type="ORF">BECKTUN1418F_GA0071002_104012</name>
</gene>
<accession>A0A450ZKH2</accession>
<dbReference type="GO" id="GO:0008233">
    <property type="term" value="F:peptidase activity"/>
    <property type="evidence" value="ECO:0007669"/>
    <property type="project" value="InterPro"/>
</dbReference>
<dbReference type="AlphaFoldDB" id="A0A450ZKH2"/>
<evidence type="ECO:0000259" key="1">
    <source>
        <dbReference type="PROSITE" id="PS50990"/>
    </source>
</evidence>
<evidence type="ECO:0000313" key="2">
    <source>
        <dbReference type="EMBL" id="VFK54299.1"/>
    </source>
</evidence>
<protein>
    <recommendedName>
        <fullName evidence="1">Peptidase C39 domain-containing protein</fullName>
    </recommendedName>
</protein>
<dbReference type="CDD" id="cd02423">
    <property type="entry name" value="Peptidase_C39G"/>
    <property type="match status" value="1"/>
</dbReference>
<evidence type="ECO:0000313" key="3">
    <source>
        <dbReference type="EMBL" id="VFK56276.1"/>
    </source>
</evidence>
<dbReference type="GO" id="GO:0006508">
    <property type="term" value="P:proteolysis"/>
    <property type="evidence" value="ECO:0007669"/>
    <property type="project" value="InterPro"/>
</dbReference>
<dbReference type="GO" id="GO:0005524">
    <property type="term" value="F:ATP binding"/>
    <property type="evidence" value="ECO:0007669"/>
    <property type="project" value="InterPro"/>
</dbReference>
<dbReference type="PROSITE" id="PS50990">
    <property type="entry name" value="PEPTIDASE_C39"/>
    <property type="match status" value="1"/>
</dbReference>
<dbReference type="Gene3D" id="3.90.70.10">
    <property type="entry name" value="Cysteine proteinases"/>
    <property type="match status" value="1"/>
</dbReference>
<proteinExistence type="predicted"/>
<reference evidence="2" key="1">
    <citation type="submission" date="2019-02" db="EMBL/GenBank/DDBJ databases">
        <authorList>
            <person name="Gruber-Vodicka R. H."/>
            <person name="Seah K. B. B."/>
        </authorList>
    </citation>
    <scope>NUCLEOTIDE SEQUENCE</scope>
    <source>
        <strain evidence="3">BECK_BY2</strain>
        <strain evidence="2">BECK_BY3</strain>
    </source>
</reference>
<dbReference type="Pfam" id="PF03412">
    <property type="entry name" value="Peptidase_C39"/>
    <property type="match status" value="1"/>
</dbReference>
<organism evidence="2">
    <name type="scientific">Candidatus Kentrum sp. TUN</name>
    <dbReference type="NCBI Taxonomy" id="2126343"/>
    <lineage>
        <taxon>Bacteria</taxon>
        <taxon>Pseudomonadati</taxon>
        <taxon>Pseudomonadota</taxon>
        <taxon>Gammaproteobacteria</taxon>
        <taxon>Candidatus Kentrum</taxon>
    </lineage>
</organism>
<dbReference type="EMBL" id="CAADFV010000039">
    <property type="protein sequence ID" value="VFK56276.1"/>
    <property type="molecule type" value="Genomic_DNA"/>
</dbReference>
<dbReference type="InterPro" id="IPR005074">
    <property type="entry name" value="Peptidase_C39"/>
</dbReference>
<dbReference type="EMBL" id="CAADFY010000040">
    <property type="protein sequence ID" value="VFK54299.1"/>
    <property type="molecule type" value="Genomic_DNA"/>
</dbReference>
<sequence>MMIWKTSLFPWRLSVRYELLKVILSCLLFLVVTATAHADSALLVTHSLSGQVPVQSWKTLRDARIVKQDLDYSCGAASLATLLNEFYGQSVTEEELLDAMDKGDFYGRKVTEEELLEAMDKGDLRASFQDMQRALPQFGFKAQGFAASYEQLAKLKIPVVVYLKHRKDDHFSVLRGIDGNTAWLADPSLGNRTYSKSQFLHMWETREGEQDHSHLKGKFLALLPIRSNILSAKDFFTKAPQRQTAQAVGQLAIRYIP</sequence>
<dbReference type="GO" id="GO:0016020">
    <property type="term" value="C:membrane"/>
    <property type="evidence" value="ECO:0007669"/>
    <property type="project" value="InterPro"/>
</dbReference>
<feature type="domain" description="Peptidase C39" evidence="1">
    <location>
        <begin position="68"/>
        <end position="210"/>
    </location>
</feature>
<name>A0A450ZKH2_9GAMM</name>